<dbReference type="Gene3D" id="3.40.50.2000">
    <property type="entry name" value="Glycogen Phosphorylase B"/>
    <property type="match status" value="1"/>
</dbReference>
<keyword evidence="3" id="KW-0808">Transferase</keyword>
<evidence type="ECO:0000256" key="3">
    <source>
        <dbReference type="ARBA" id="ARBA00022679"/>
    </source>
</evidence>
<dbReference type="GO" id="GO:0080043">
    <property type="term" value="F:quercetin 3-O-glucosyltransferase activity"/>
    <property type="evidence" value="ECO:0007669"/>
    <property type="project" value="TreeGrafter"/>
</dbReference>
<evidence type="ECO:0000256" key="1">
    <source>
        <dbReference type="ARBA" id="ARBA00009995"/>
    </source>
</evidence>
<reference evidence="4 5" key="1">
    <citation type="submission" date="2019-07" db="EMBL/GenBank/DDBJ databases">
        <title>De Novo Assembly of kiwifruit Actinidia rufa.</title>
        <authorList>
            <person name="Sugita-Konishi S."/>
            <person name="Sato K."/>
            <person name="Mori E."/>
            <person name="Abe Y."/>
            <person name="Kisaki G."/>
            <person name="Hamano K."/>
            <person name="Suezawa K."/>
            <person name="Otani M."/>
            <person name="Fukuda T."/>
            <person name="Manabe T."/>
            <person name="Gomi K."/>
            <person name="Tabuchi M."/>
            <person name="Akimitsu K."/>
            <person name="Kataoka I."/>
        </authorList>
    </citation>
    <scope>NUCLEOTIDE SEQUENCE [LARGE SCALE GENOMIC DNA]</scope>
    <source>
        <strain evidence="5">cv. Fuchu</strain>
    </source>
</reference>
<evidence type="ECO:0000313" key="4">
    <source>
        <dbReference type="EMBL" id="GFY82152.1"/>
    </source>
</evidence>
<accession>A0A7J0E783</accession>
<protein>
    <recommendedName>
        <fullName evidence="6">UDP-Glycosyltransferase superfamily protein</fullName>
    </recommendedName>
</protein>
<keyword evidence="5" id="KW-1185">Reference proteome</keyword>
<dbReference type="GO" id="GO:0080044">
    <property type="term" value="F:quercetin 7-O-glucosyltransferase activity"/>
    <property type="evidence" value="ECO:0007669"/>
    <property type="project" value="TreeGrafter"/>
</dbReference>
<evidence type="ECO:0000256" key="2">
    <source>
        <dbReference type="ARBA" id="ARBA00022676"/>
    </source>
</evidence>
<evidence type="ECO:0008006" key="6">
    <source>
        <dbReference type="Google" id="ProtNLM"/>
    </source>
</evidence>
<comment type="similarity">
    <text evidence="1">Belongs to the UDP-glycosyltransferase family.</text>
</comment>
<dbReference type="PANTHER" id="PTHR11926:SF1392">
    <property type="entry name" value="GLYCOSYLTRANSFERASE"/>
    <property type="match status" value="1"/>
</dbReference>
<gene>
    <name evidence="4" type="ORF">Acr_02g0003920</name>
</gene>
<dbReference type="FunFam" id="3.40.50.2000:FF:000065">
    <property type="entry name" value="Glycosyltransferase"/>
    <property type="match status" value="1"/>
</dbReference>
<name>A0A7J0E783_9ERIC</name>
<proteinExistence type="inferred from homology"/>
<dbReference type="OrthoDB" id="5835829at2759"/>
<dbReference type="SUPFAM" id="SSF53756">
    <property type="entry name" value="UDP-Glycosyltransferase/glycogen phosphorylase"/>
    <property type="match status" value="1"/>
</dbReference>
<dbReference type="AlphaFoldDB" id="A0A7J0E783"/>
<dbReference type="Proteomes" id="UP000585474">
    <property type="component" value="Unassembled WGS sequence"/>
</dbReference>
<sequence length="259" mass="29454">MDRLRLDLPPHILIFPFPASSHVGSMLKLAELLCHGGLHVTFLVTHYIHGRLLRHSDVQSRFSPYSGFRLQTISDGLPEDDPRSGDKIMDLFHSFGATARPHFRELLVSNRQQNCDTQNPINCILADLLFSFPIDVAEEFEIPFIYFKAPSTCNLWVYFCVHKLVEAGELPFKGTNLDAPIASVPGMERFLRRCDLPSFFRAQDVEDRDFQMILNETLQIPRAKALILNTFEDLEGPILAHARSVCPKIYTIGPLHTHT</sequence>
<comment type="caution">
    <text evidence="4">The sequence shown here is derived from an EMBL/GenBank/DDBJ whole genome shotgun (WGS) entry which is preliminary data.</text>
</comment>
<organism evidence="4 5">
    <name type="scientific">Actinidia rufa</name>
    <dbReference type="NCBI Taxonomy" id="165716"/>
    <lineage>
        <taxon>Eukaryota</taxon>
        <taxon>Viridiplantae</taxon>
        <taxon>Streptophyta</taxon>
        <taxon>Embryophyta</taxon>
        <taxon>Tracheophyta</taxon>
        <taxon>Spermatophyta</taxon>
        <taxon>Magnoliopsida</taxon>
        <taxon>eudicotyledons</taxon>
        <taxon>Gunneridae</taxon>
        <taxon>Pentapetalae</taxon>
        <taxon>asterids</taxon>
        <taxon>Ericales</taxon>
        <taxon>Actinidiaceae</taxon>
        <taxon>Actinidia</taxon>
    </lineage>
</organism>
<dbReference type="EMBL" id="BJWL01000002">
    <property type="protein sequence ID" value="GFY82152.1"/>
    <property type="molecule type" value="Genomic_DNA"/>
</dbReference>
<evidence type="ECO:0000313" key="5">
    <source>
        <dbReference type="Proteomes" id="UP000585474"/>
    </source>
</evidence>
<dbReference type="PANTHER" id="PTHR11926">
    <property type="entry name" value="GLUCOSYL/GLUCURONOSYL TRANSFERASES"/>
    <property type="match status" value="1"/>
</dbReference>
<keyword evidence="2" id="KW-0328">Glycosyltransferase</keyword>